<dbReference type="Proteomes" id="UP001148629">
    <property type="component" value="Unassembled WGS sequence"/>
</dbReference>
<dbReference type="EMBL" id="JANRMS010003221">
    <property type="protein sequence ID" value="KAJ3519149.1"/>
    <property type="molecule type" value="Genomic_DNA"/>
</dbReference>
<comment type="caution">
    <text evidence="1">The sequence shown here is derived from an EMBL/GenBank/DDBJ whole genome shotgun (WGS) entry which is preliminary data.</text>
</comment>
<name>A0ACC1RI91_9HYPO</name>
<reference evidence="1" key="1">
    <citation type="submission" date="2022-08" db="EMBL/GenBank/DDBJ databases">
        <title>Genome Sequence of Fusarium decemcellulare.</title>
        <authorList>
            <person name="Buettner E."/>
        </authorList>
    </citation>
    <scope>NUCLEOTIDE SEQUENCE</scope>
    <source>
        <strain evidence="1">Babe19</strain>
    </source>
</reference>
<organism evidence="1 2">
    <name type="scientific">Fusarium decemcellulare</name>
    <dbReference type="NCBI Taxonomy" id="57161"/>
    <lineage>
        <taxon>Eukaryota</taxon>
        <taxon>Fungi</taxon>
        <taxon>Dikarya</taxon>
        <taxon>Ascomycota</taxon>
        <taxon>Pezizomycotina</taxon>
        <taxon>Sordariomycetes</taxon>
        <taxon>Hypocreomycetidae</taxon>
        <taxon>Hypocreales</taxon>
        <taxon>Nectriaceae</taxon>
        <taxon>Fusarium</taxon>
        <taxon>Fusarium decemcellulare species complex</taxon>
    </lineage>
</organism>
<keyword evidence="2" id="KW-1185">Reference proteome</keyword>
<protein>
    <submittedName>
        <fullName evidence="1">Uncharacterized protein</fullName>
    </submittedName>
</protein>
<proteinExistence type="predicted"/>
<sequence length="177" mass="19474">MEARRAQGFRDHEVLLGLPPDQYRIVGNSVAREVAVSLGAVFREAWAQSLMDERRVKGTEATTARSEVPVRMGIELSPAVNIEELPFETASTATDAQSRSRTSRSRTRSSRTPSTTTVTPPPISSGPKRRRSSITAEIRASKTSKTERDNSPSRSTPNAQGRIKPSRLRQSVALDEE</sequence>
<evidence type="ECO:0000313" key="2">
    <source>
        <dbReference type="Proteomes" id="UP001148629"/>
    </source>
</evidence>
<accession>A0ACC1RI91</accession>
<gene>
    <name evidence="1" type="ORF">NM208_g14239</name>
</gene>
<evidence type="ECO:0000313" key="1">
    <source>
        <dbReference type="EMBL" id="KAJ3519149.1"/>
    </source>
</evidence>